<evidence type="ECO:0000313" key="19">
    <source>
        <dbReference type="Proteomes" id="UP000261187"/>
    </source>
</evidence>
<evidence type="ECO:0000313" key="29">
    <source>
        <dbReference type="Proteomes" id="UP000420635"/>
    </source>
</evidence>
<reference evidence="2" key="4">
    <citation type="submission" date="2021-12" db="EMBL/GenBank/DDBJ databases">
        <authorList>
            <person name="Lv X."/>
        </authorList>
    </citation>
    <scope>NUCLEOTIDE SEQUENCE</scope>
    <source>
        <strain evidence="2">HF2106</strain>
    </source>
</reference>
<dbReference type="Proteomes" id="UP000261187">
    <property type="component" value="Unassembled WGS sequence"/>
</dbReference>
<dbReference type="Proteomes" id="UP000284990">
    <property type="component" value="Unassembled WGS sequence"/>
</dbReference>
<reference evidence="10 30" key="2">
    <citation type="submission" date="2019-08" db="EMBL/GenBank/DDBJ databases">
        <title>In-depth cultivation of the pig gut microbiome towards novel bacterial diversity and tailored functional studies.</title>
        <authorList>
            <person name="Wylensek D."/>
            <person name="Hitch T.C.A."/>
            <person name="Clavel T."/>
        </authorList>
    </citation>
    <scope>NUCLEOTIDE SEQUENCE [LARGE SCALE GENOMIC DNA]</scope>
    <source>
        <strain evidence="10 30">LKV-178-WT-2C</strain>
    </source>
</reference>
<evidence type="ECO:0000313" key="9">
    <source>
        <dbReference type="EMBL" id="MQO03948.1"/>
    </source>
</evidence>
<keyword evidence="1" id="KW-1133">Transmembrane helix</keyword>
<protein>
    <submittedName>
        <fullName evidence="10">Uncharacterized protein</fullName>
    </submittedName>
</protein>
<dbReference type="Proteomes" id="UP001204486">
    <property type="component" value="Unassembled WGS sequence"/>
</dbReference>
<dbReference type="Proteomes" id="UP000390763">
    <property type="component" value="Unassembled WGS sequence"/>
</dbReference>
<dbReference type="Proteomes" id="UP001208620">
    <property type="component" value="Unassembled WGS sequence"/>
</dbReference>
<reference evidence="4" key="6">
    <citation type="submission" date="2022-11" db="EMBL/GenBank/DDBJ databases">
        <title>Genomic repertoires linked with pathogenic potency of arthritogenic Prevotella copri isolated from the gut of rheumatoid arthritis patients.</title>
        <authorList>
            <person name="Nii T."/>
            <person name="Maeda Y."/>
            <person name="Motooka D."/>
            <person name="Naito M."/>
            <person name="Matsumoto Y."/>
            <person name="Ogawa T."/>
            <person name="Oguro-Igashira E."/>
            <person name="Kishikawa T."/>
            <person name="Yamashita M."/>
            <person name="Koizumi S."/>
            <person name="Kurakawa T."/>
            <person name="Okumura R."/>
            <person name="Kayama H."/>
            <person name="Murakami M."/>
            <person name="Sakaguchi T."/>
            <person name="Das B."/>
            <person name="Nakamura S."/>
            <person name="Okada Y."/>
            <person name="Kumanogoh A."/>
            <person name="Takeda K."/>
        </authorList>
    </citation>
    <scope>NUCLEOTIDE SEQUENCE</scope>
    <source>
        <strain evidence="5">H105_2-2</strain>
        <strain evidence="4">N016-13</strain>
        <strain evidence="6">RA-N001-16</strain>
    </source>
</reference>
<gene>
    <name evidence="18" type="ORF">DW079_04540</name>
    <name evidence="17" type="ORF">DW192_01705</name>
    <name evidence="16" type="ORF">DW916_00895</name>
    <name evidence="15" type="ORF">DWV60_05120</name>
    <name evidence="14" type="ORF">DWV76_00295</name>
    <name evidence="13" type="ORF">DWW35_06600</name>
    <name evidence="12" type="ORF">DWY11_05390</name>
    <name evidence="11" type="ORF">DXC61_03815</name>
    <name evidence="8" type="ORF">F7D59_00090</name>
    <name evidence="9" type="ORF">F7D62_07470</name>
    <name evidence="7" type="ORF">F7D97_03690</name>
    <name evidence="10" type="ORF">FYJ72_03240</name>
    <name evidence="2" type="ORF">LYY06_10255</name>
    <name evidence="3" type="ORF">NNC55_05565</name>
    <name evidence="6" type="ORF">ONS98_14685</name>
    <name evidence="5" type="ORF">ONT01_01710</name>
    <name evidence="4" type="ORF">ONT05_04500</name>
</gene>
<evidence type="ECO:0000313" key="27">
    <source>
        <dbReference type="Proteomes" id="UP000390763"/>
    </source>
</evidence>
<dbReference type="EMBL" id="QSAQ01000009">
    <property type="protein sequence ID" value="RGW69371.1"/>
    <property type="molecule type" value="Genomic_DNA"/>
</dbReference>
<evidence type="ECO:0000313" key="16">
    <source>
        <dbReference type="EMBL" id="RHA89106.1"/>
    </source>
</evidence>
<name>A0A3E5E7A8_9BACT</name>
<reference evidence="3" key="5">
    <citation type="submission" date="2022-07" db="EMBL/GenBank/DDBJ databases">
        <title>Prevotella copri.</title>
        <authorList>
            <person name="Yang C."/>
        </authorList>
    </citation>
    <scope>NUCLEOTIDE SEQUENCE</scope>
    <source>
        <strain evidence="3">HF1476</strain>
    </source>
</reference>
<dbReference type="EMBL" id="QSAG01000001">
    <property type="protein sequence ID" value="RGW44991.1"/>
    <property type="molecule type" value="Genomic_DNA"/>
</dbReference>
<feature type="transmembrane region" description="Helical" evidence="1">
    <location>
        <begin position="20"/>
        <end position="44"/>
    </location>
</feature>
<evidence type="ECO:0000313" key="15">
    <source>
        <dbReference type="EMBL" id="RGW69371.1"/>
    </source>
</evidence>
<dbReference type="EMBL" id="QRNB01000016">
    <property type="protein sequence ID" value="RHK11478.1"/>
    <property type="molecule type" value="Genomic_DNA"/>
</dbReference>
<dbReference type="RefSeq" id="WP_117586503.1">
    <property type="nucleotide sequence ID" value="NZ_CATKVS010000004.1"/>
</dbReference>
<dbReference type="EMBL" id="VZCY01000030">
    <property type="protein sequence ID" value="MQN09052.1"/>
    <property type="molecule type" value="Genomic_DNA"/>
</dbReference>
<evidence type="ECO:0000313" key="22">
    <source>
        <dbReference type="Proteomes" id="UP000284548"/>
    </source>
</evidence>
<dbReference type="EMBL" id="VZBT01000059">
    <property type="protein sequence ID" value="MQO03948.1"/>
    <property type="molecule type" value="Genomic_DNA"/>
</dbReference>
<dbReference type="Proteomes" id="UP001209476">
    <property type="component" value="Unassembled WGS sequence"/>
</dbReference>
<evidence type="ECO:0000313" key="6">
    <source>
        <dbReference type="EMBL" id="MCW4166433.1"/>
    </source>
</evidence>
<organism evidence="10 30">
    <name type="scientific">Segatella copri</name>
    <dbReference type="NCBI Taxonomy" id="165179"/>
    <lineage>
        <taxon>Bacteria</taxon>
        <taxon>Pseudomonadati</taxon>
        <taxon>Bacteroidota</taxon>
        <taxon>Bacteroidia</taxon>
        <taxon>Bacteroidales</taxon>
        <taxon>Prevotellaceae</taxon>
        <taxon>Segatella</taxon>
    </lineage>
</organism>
<evidence type="ECO:0000313" key="20">
    <source>
        <dbReference type="Proteomes" id="UP000283785"/>
    </source>
</evidence>
<dbReference type="EMBL" id="QSFW01000002">
    <property type="protein sequence ID" value="RHA89106.1"/>
    <property type="molecule type" value="Genomic_DNA"/>
</dbReference>
<feature type="transmembrane region" description="Helical" evidence="1">
    <location>
        <begin position="50"/>
        <end position="72"/>
    </location>
</feature>
<reference evidence="19 20" key="1">
    <citation type="submission" date="2018-08" db="EMBL/GenBank/DDBJ databases">
        <title>A genome reference for cultivated species of the human gut microbiota.</title>
        <authorList>
            <person name="Zou Y."/>
            <person name="Xue W."/>
            <person name="Luo G."/>
        </authorList>
    </citation>
    <scope>NUCLEOTIDE SEQUENCE [LARGE SCALE GENOMIC DNA]</scope>
    <source>
        <strain evidence="15 25">AF11-14</strain>
        <strain evidence="14 20">AF12-50</strain>
        <strain evidence="13 24">AF15-25</strain>
        <strain evidence="12 21">AF24-12</strain>
        <strain evidence="18 26">AF46-2NS</strain>
        <strain evidence="17 22">AM16-54</strain>
        <strain evidence="16 23">AM42-23AC</strain>
        <strain evidence="11 19">TF06-40</strain>
    </source>
</reference>
<evidence type="ECO:0000313" key="25">
    <source>
        <dbReference type="Proteomes" id="UP000286077"/>
    </source>
</evidence>
<reference evidence="9" key="7">
    <citation type="submission" date="2023-10" db="EMBL/GenBank/DDBJ databases">
        <title>Distinct polysaccharide growth profiles of human intestinal Prevotella copri isolates.</title>
        <authorList>
            <person name="Fehlner-Peach H."/>
            <person name="Magnabosco C."/>
            <person name="Raghavan V."/>
            <person name="Scher J.U."/>
            <person name="Tett A."/>
            <person name="Cox L.M."/>
            <person name="Gottsegen C."/>
            <person name="Watters A."/>
            <person name="Wiltshire- Gordon J.D."/>
            <person name="Segata N."/>
            <person name="Bonneau R."/>
            <person name="Littman D.R."/>
        </authorList>
    </citation>
    <scope>NUCLEOTIDE SEQUENCE</scope>
    <source>
        <strain evidence="9">IAK279</strain>
    </source>
</reference>
<proteinExistence type="predicted"/>
<keyword evidence="1" id="KW-0812">Transmembrane</keyword>
<evidence type="ECO:0000313" key="3">
    <source>
        <dbReference type="EMBL" id="MCP9599422.1"/>
    </source>
</evidence>
<dbReference type="Proteomes" id="UP000284548">
    <property type="component" value="Unassembled WGS sequence"/>
</dbReference>
<dbReference type="EMBL" id="VUNF01000003">
    <property type="protein sequence ID" value="MST76723.1"/>
    <property type="molecule type" value="Genomic_DNA"/>
</dbReference>
<dbReference type="Proteomes" id="UP000406735">
    <property type="component" value="Unassembled WGS sequence"/>
</dbReference>
<dbReference type="EMBL" id="JAPDUM010000002">
    <property type="protein sequence ID" value="MCW4166433.1"/>
    <property type="molecule type" value="Genomic_DNA"/>
</dbReference>
<evidence type="ECO:0000313" key="14">
    <source>
        <dbReference type="EMBL" id="RGW44991.1"/>
    </source>
</evidence>
<evidence type="ECO:0000313" key="13">
    <source>
        <dbReference type="EMBL" id="RGU97562.1"/>
    </source>
</evidence>
<dbReference type="EMBL" id="QRYP01000013">
    <property type="protein sequence ID" value="RGU97562.1"/>
    <property type="molecule type" value="Genomic_DNA"/>
</dbReference>
<evidence type="ECO:0000313" key="5">
    <source>
        <dbReference type="EMBL" id="MCW4136507.1"/>
    </source>
</evidence>
<evidence type="ECO:0000313" key="8">
    <source>
        <dbReference type="EMBL" id="MQN88303.1"/>
    </source>
</evidence>
<sequence>MTAREDREKEKFTKETVVKYFFDMSKSTYTIMVLGGLAALFGIVETNESGTISAILLGVVLSAVLSIIGYVISKR</sequence>
<dbReference type="EMBL" id="VZBQ01000003">
    <property type="protein sequence ID" value="MQN88303.1"/>
    <property type="molecule type" value="Genomic_DNA"/>
</dbReference>
<dbReference type="Proteomes" id="UP000286077">
    <property type="component" value="Unassembled WGS sequence"/>
</dbReference>
<accession>A0A3E5E7A8</accession>
<dbReference type="AlphaFoldDB" id="A0A3E5E7A8"/>
<evidence type="ECO:0000313" key="11">
    <source>
        <dbReference type="EMBL" id="RGL63144.1"/>
    </source>
</evidence>
<dbReference type="EMBL" id="JAPDVD010000001">
    <property type="protein sequence ID" value="MCW4136507.1"/>
    <property type="molecule type" value="Genomic_DNA"/>
</dbReference>
<dbReference type="Proteomes" id="UP000283872">
    <property type="component" value="Unassembled WGS sequence"/>
</dbReference>
<dbReference type="EMBL" id="JAJTVO010000017">
    <property type="protein sequence ID" value="MCE4122643.1"/>
    <property type="molecule type" value="Genomic_DNA"/>
</dbReference>
<evidence type="ECO:0000313" key="18">
    <source>
        <dbReference type="EMBL" id="RHK11478.1"/>
    </source>
</evidence>
<dbReference type="EMBL" id="QRVA01000009">
    <property type="protein sequence ID" value="RGS17061.1"/>
    <property type="molecule type" value="Genomic_DNA"/>
</dbReference>
<keyword evidence="1" id="KW-0472">Membrane</keyword>
<dbReference type="EMBL" id="JANDWN010000010">
    <property type="protein sequence ID" value="MCP9599422.1"/>
    <property type="molecule type" value="Genomic_DNA"/>
</dbReference>
<dbReference type="Proteomes" id="UP000420635">
    <property type="component" value="Unassembled WGS sequence"/>
</dbReference>
<evidence type="ECO:0000313" key="4">
    <source>
        <dbReference type="EMBL" id="MCW4092828.1"/>
    </source>
</evidence>
<evidence type="ECO:0000313" key="28">
    <source>
        <dbReference type="Proteomes" id="UP000406735"/>
    </source>
</evidence>
<dbReference type="EMBL" id="JAPDUS010000005">
    <property type="protein sequence ID" value="MCW4092828.1"/>
    <property type="molecule type" value="Genomic_DNA"/>
</dbReference>
<evidence type="ECO:0000313" key="23">
    <source>
        <dbReference type="Proteomes" id="UP000284990"/>
    </source>
</evidence>
<evidence type="ECO:0000313" key="21">
    <source>
        <dbReference type="Proteomes" id="UP000283872"/>
    </source>
</evidence>
<evidence type="ECO:0000313" key="30">
    <source>
        <dbReference type="Proteomes" id="UP000450161"/>
    </source>
</evidence>
<dbReference type="EMBL" id="QRKB01000002">
    <property type="protein sequence ID" value="RHH84718.1"/>
    <property type="molecule type" value="Genomic_DNA"/>
</dbReference>
<evidence type="ECO:0000313" key="24">
    <source>
        <dbReference type="Proteomes" id="UP000285236"/>
    </source>
</evidence>
<dbReference type="Proteomes" id="UP001200307">
    <property type="component" value="Unassembled WGS sequence"/>
</dbReference>
<evidence type="ECO:0000313" key="10">
    <source>
        <dbReference type="EMBL" id="MST76723.1"/>
    </source>
</evidence>
<dbReference type="Proteomes" id="UP000283785">
    <property type="component" value="Unassembled WGS sequence"/>
</dbReference>
<evidence type="ECO:0000313" key="12">
    <source>
        <dbReference type="EMBL" id="RGS17061.1"/>
    </source>
</evidence>
<evidence type="ECO:0000256" key="1">
    <source>
        <dbReference type="SAM" id="Phobius"/>
    </source>
</evidence>
<dbReference type="Proteomes" id="UP000285236">
    <property type="component" value="Unassembled WGS sequence"/>
</dbReference>
<dbReference type="Proteomes" id="UP001209074">
    <property type="component" value="Unassembled WGS sequence"/>
</dbReference>
<dbReference type="Proteomes" id="UP000286211">
    <property type="component" value="Unassembled WGS sequence"/>
</dbReference>
<evidence type="ECO:0000313" key="26">
    <source>
        <dbReference type="Proteomes" id="UP000286211"/>
    </source>
</evidence>
<evidence type="ECO:0000313" key="2">
    <source>
        <dbReference type="EMBL" id="MCE4122643.1"/>
    </source>
</evidence>
<dbReference type="EMBL" id="QSSA01000006">
    <property type="protein sequence ID" value="RGL63144.1"/>
    <property type="molecule type" value="Genomic_DNA"/>
</dbReference>
<evidence type="ECO:0000313" key="17">
    <source>
        <dbReference type="EMBL" id="RHH84718.1"/>
    </source>
</evidence>
<reference evidence="27 28" key="3">
    <citation type="submission" date="2019-09" db="EMBL/GenBank/DDBJ databases">
        <title>Distinct polysaccharide growth profiles of human intestinal Prevotella copri isolates.</title>
        <authorList>
            <person name="Fehlner-Peach H."/>
            <person name="Magnabosco C."/>
            <person name="Raghavan V."/>
            <person name="Scher J.U."/>
            <person name="Tett A."/>
            <person name="Cox L.M."/>
            <person name="Gottsegen C."/>
            <person name="Watters A."/>
            <person name="Wiltshire- Gordon J.D."/>
            <person name="Segata N."/>
            <person name="Bonneau R."/>
            <person name="Littman D.R."/>
        </authorList>
    </citation>
    <scope>NUCLEOTIDE SEQUENCE [LARGE SCALE GENOMIC DNA]</scope>
    <source>
        <strain evidence="27">iAK279</strain>
        <strain evidence="7">IK21513</strain>
        <strain evidence="28">iK21513</strain>
        <strain evidence="8">IP54</strain>
        <strain evidence="29">iP54</strain>
    </source>
</reference>
<evidence type="ECO:0000313" key="7">
    <source>
        <dbReference type="EMBL" id="MQN09052.1"/>
    </source>
</evidence>
<comment type="caution">
    <text evidence="10">The sequence shown here is derived from an EMBL/GenBank/DDBJ whole genome shotgun (WGS) entry which is preliminary data.</text>
</comment>
<dbReference type="Proteomes" id="UP000450161">
    <property type="component" value="Unassembled WGS sequence"/>
</dbReference>